<evidence type="ECO:0000313" key="1">
    <source>
        <dbReference type="EMBL" id="MBR0599445.1"/>
    </source>
</evidence>
<proteinExistence type="predicted"/>
<dbReference type="Proteomes" id="UP000675664">
    <property type="component" value="Unassembled WGS sequence"/>
</dbReference>
<reference evidence="1" key="1">
    <citation type="submission" date="2021-04" db="EMBL/GenBank/DDBJ databases">
        <title>Sinoanaerobacter chloroacetimidivorans sp. nov., an obligate anaerobic bacterium isolated from anaerobic sludge.</title>
        <authorList>
            <person name="Bao Y."/>
        </authorList>
    </citation>
    <scope>NUCLEOTIDE SEQUENCE</scope>
    <source>
        <strain evidence="1">BAD-6</strain>
    </source>
</reference>
<accession>A0A8J7W599</accession>
<dbReference type="RefSeq" id="WP_227019579.1">
    <property type="nucleotide sequence ID" value="NZ_JAGSND010000013.1"/>
</dbReference>
<name>A0A8J7W599_9FIRM</name>
<protein>
    <submittedName>
        <fullName evidence="1">DUF1848 domain-containing protein</fullName>
    </submittedName>
</protein>
<comment type="caution">
    <text evidence="1">The sequence shown here is derived from an EMBL/GenBank/DDBJ whole genome shotgun (WGS) entry which is preliminary data.</text>
</comment>
<gene>
    <name evidence="1" type="ORF">KCX82_16280</name>
</gene>
<dbReference type="AlphaFoldDB" id="A0A8J7W599"/>
<organism evidence="1 2">
    <name type="scientific">Sinanaerobacter chloroacetimidivorans</name>
    <dbReference type="NCBI Taxonomy" id="2818044"/>
    <lineage>
        <taxon>Bacteria</taxon>
        <taxon>Bacillati</taxon>
        <taxon>Bacillota</taxon>
        <taxon>Clostridia</taxon>
        <taxon>Peptostreptococcales</taxon>
        <taxon>Anaerovoracaceae</taxon>
        <taxon>Sinanaerobacter</taxon>
    </lineage>
</organism>
<dbReference type="Pfam" id="PF08902">
    <property type="entry name" value="DUF1848"/>
    <property type="match status" value="1"/>
</dbReference>
<evidence type="ECO:0000313" key="2">
    <source>
        <dbReference type="Proteomes" id="UP000675664"/>
    </source>
</evidence>
<dbReference type="InterPro" id="IPR014998">
    <property type="entry name" value="DUF1848"/>
</dbReference>
<sequence length="262" mass="30582">MIISASRRTDIPAFFSEWFYNRIQEGYVLVQNPMNPHQVRNVDLTPDSVDCIVFWTKNPEPMLERLMELKDFPFYFQFTLNSYGEDVEENVPDAINAFQRLSDKIGRERVIWRYDPILINPLYTESFHLESFEKTASRLSDFTETCTISFLDHYRKIQKRMKQLEVQELSAGEKRRLAEQLVKIASAYGLKLETCAEDIELEDLGISHGKCIDDRLITRMTRCPLSVPKDKNQRLECGCVSSVDIGSYNTCRHGCKYCYANR</sequence>
<keyword evidence="2" id="KW-1185">Reference proteome</keyword>
<reference evidence="1" key="2">
    <citation type="submission" date="2021-04" db="EMBL/GenBank/DDBJ databases">
        <authorList>
            <person name="Liu J."/>
        </authorList>
    </citation>
    <scope>NUCLEOTIDE SEQUENCE</scope>
    <source>
        <strain evidence="1">BAD-6</strain>
    </source>
</reference>
<dbReference type="EMBL" id="JAGSND010000013">
    <property type="protein sequence ID" value="MBR0599445.1"/>
    <property type="molecule type" value="Genomic_DNA"/>
</dbReference>